<dbReference type="AlphaFoldDB" id="A0A7D5Y9E2"/>
<dbReference type="PROSITE" id="PS01184">
    <property type="entry name" value="UBIE_2"/>
    <property type="match status" value="1"/>
</dbReference>
<comment type="function">
    <text evidence="4">Methyltransferase required for the conversion of demethylmenaquinol (DMKH2) to menaquinol (MKH2).</text>
</comment>
<feature type="binding site" evidence="4">
    <location>
        <position position="80"/>
    </location>
    <ligand>
        <name>S-adenosyl-L-methionine</name>
        <dbReference type="ChEBI" id="CHEBI:59789"/>
    </ligand>
</feature>
<dbReference type="PANTHER" id="PTHR43591">
    <property type="entry name" value="METHYLTRANSFERASE"/>
    <property type="match status" value="1"/>
</dbReference>
<dbReference type="PANTHER" id="PTHR43591:SF24">
    <property type="entry name" value="2-METHOXY-6-POLYPRENYL-1,4-BENZOQUINOL METHYLASE, MITOCHONDRIAL"/>
    <property type="match status" value="1"/>
</dbReference>
<dbReference type="CDD" id="cd02440">
    <property type="entry name" value="AdoMet_MTases"/>
    <property type="match status" value="1"/>
</dbReference>
<dbReference type="GO" id="GO:0009234">
    <property type="term" value="P:menaquinone biosynthetic process"/>
    <property type="evidence" value="ECO:0007669"/>
    <property type="project" value="UniProtKB-UniRule"/>
</dbReference>
<keyword evidence="5" id="KW-0830">Ubiquinone</keyword>
<dbReference type="InterPro" id="IPR029063">
    <property type="entry name" value="SAM-dependent_MTases_sf"/>
</dbReference>
<evidence type="ECO:0000256" key="2">
    <source>
        <dbReference type="ARBA" id="ARBA00022679"/>
    </source>
</evidence>
<dbReference type="SUPFAM" id="SSF53335">
    <property type="entry name" value="S-adenosyl-L-methionine-dependent methyltransferases"/>
    <property type="match status" value="1"/>
</dbReference>
<keyword evidence="4" id="KW-0474">Menaquinone biosynthesis</keyword>
<dbReference type="InterPro" id="IPR023576">
    <property type="entry name" value="UbiE/COQ5_MeTrFase_CS"/>
</dbReference>
<sequence>MVRAQLDKNERQVSAMFDEVAEGYDRTRAAIWLGRTGAWGRAAARVAGVRAGHRVLDVAAGTGSSTIAMHRPGVRVVGCDFSLGMLRIGRRRVGMAGFVAGDALRLPFADASFDVVTMSFGLRNTADVGRVLAEMRRVCRPGGRLVVCDFSHPPNPLVHRLWLGYLRHVVPLIARLVSTNPQAYVYLWESINAWHRQPELAELLRAAGWAEVAWTNLTGGAVALHHGVRP</sequence>
<keyword evidence="3 4" id="KW-0949">S-adenosyl-L-methionine</keyword>
<dbReference type="InterPro" id="IPR004033">
    <property type="entry name" value="UbiE/COQ5_MeTrFase"/>
</dbReference>
<comment type="catalytic activity">
    <reaction evidence="4">
        <text>a 2-demethylmenaquinol + S-adenosyl-L-methionine = a menaquinol + S-adenosyl-L-homocysteine + H(+)</text>
        <dbReference type="Rhea" id="RHEA:42640"/>
        <dbReference type="Rhea" id="RHEA-COMP:9539"/>
        <dbReference type="Rhea" id="RHEA-COMP:9563"/>
        <dbReference type="ChEBI" id="CHEBI:15378"/>
        <dbReference type="ChEBI" id="CHEBI:18151"/>
        <dbReference type="ChEBI" id="CHEBI:55437"/>
        <dbReference type="ChEBI" id="CHEBI:57856"/>
        <dbReference type="ChEBI" id="CHEBI:59789"/>
        <dbReference type="EC" id="2.1.1.163"/>
    </reaction>
</comment>
<dbReference type="EC" id="2.1.1.163" evidence="4"/>
<feature type="binding site" evidence="4">
    <location>
        <position position="62"/>
    </location>
    <ligand>
        <name>S-adenosyl-L-methionine</name>
        <dbReference type="ChEBI" id="CHEBI:59789"/>
    </ligand>
</feature>
<reference evidence="5" key="1">
    <citation type="submission" date="2020-08" db="EMBL/GenBank/DDBJ databases">
        <title>A bifunctional nitrone conjugated secondary metabolite targeting the ribosome.</title>
        <authorList>
            <person name="Limbrick E.M."/>
            <person name="Graf M."/>
            <person name="Derewacz D.K."/>
            <person name="Nguyen F."/>
            <person name="Spraggins J.M."/>
            <person name="Wieland M."/>
            <person name="Ynigez-Gutierrez A.E."/>
            <person name="Reisman B.J."/>
            <person name="Zinshteyn B."/>
            <person name="McCulloch K."/>
            <person name="Iverson T.M."/>
            <person name="Green R."/>
            <person name="Wilson D.N."/>
            <person name="Bachmann B.O."/>
        </authorList>
    </citation>
    <scope>NUCLEOTIDE SEQUENCE</scope>
    <source>
        <strain evidence="5">Africana</strain>
    </source>
</reference>
<evidence type="ECO:0000256" key="1">
    <source>
        <dbReference type="ARBA" id="ARBA00022603"/>
    </source>
</evidence>
<feature type="binding site" evidence="4">
    <location>
        <begin position="102"/>
        <end position="103"/>
    </location>
    <ligand>
        <name>S-adenosyl-L-methionine</name>
        <dbReference type="ChEBI" id="CHEBI:59789"/>
    </ligand>
</feature>
<organism evidence="5">
    <name type="scientific">Micromonospora carbonacea</name>
    <dbReference type="NCBI Taxonomy" id="47853"/>
    <lineage>
        <taxon>Bacteria</taxon>
        <taxon>Bacillati</taxon>
        <taxon>Actinomycetota</taxon>
        <taxon>Actinomycetes</taxon>
        <taxon>Micromonosporales</taxon>
        <taxon>Micromonosporaceae</taxon>
        <taxon>Micromonospora</taxon>
    </lineage>
</organism>
<comment type="similarity">
    <text evidence="4">Belongs to the class I-like SAM-binding methyltransferase superfamily. MenG/UbiE family.</text>
</comment>
<dbReference type="NCBIfam" id="TIGR01934">
    <property type="entry name" value="MenG_MenH_UbiE"/>
    <property type="match status" value="1"/>
</dbReference>
<feature type="binding site" evidence="4">
    <location>
        <position position="119"/>
    </location>
    <ligand>
        <name>S-adenosyl-L-methionine</name>
        <dbReference type="ChEBI" id="CHEBI:59789"/>
    </ligand>
</feature>
<evidence type="ECO:0000256" key="4">
    <source>
        <dbReference type="HAMAP-Rule" id="MF_01813"/>
    </source>
</evidence>
<dbReference type="HAMAP" id="MF_01813">
    <property type="entry name" value="MenG_UbiE_methyltr"/>
    <property type="match status" value="1"/>
</dbReference>
<protein>
    <recommendedName>
        <fullName evidence="4">Demethylmenaquinone methyltransferase</fullName>
        <ecNumber evidence="4">2.1.1.163</ecNumber>
    </recommendedName>
</protein>
<dbReference type="Gene3D" id="3.40.50.150">
    <property type="entry name" value="Vaccinia Virus protein VP39"/>
    <property type="match status" value="1"/>
</dbReference>
<dbReference type="Pfam" id="PF01209">
    <property type="entry name" value="Ubie_methyltran"/>
    <property type="match status" value="1"/>
</dbReference>
<dbReference type="UniPathway" id="UPA00079">
    <property type="reaction ID" value="UER00169"/>
</dbReference>
<dbReference type="GO" id="GO:0032259">
    <property type="term" value="P:methylation"/>
    <property type="evidence" value="ECO:0007669"/>
    <property type="project" value="UniProtKB-KW"/>
</dbReference>
<keyword evidence="2 4" id="KW-0808">Transferase</keyword>
<keyword evidence="1 4" id="KW-0489">Methyltransferase</keyword>
<dbReference type="EMBL" id="CP058905">
    <property type="protein sequence ID" value="QLJ99861.1"/>
    <property type="molecule type" value="Genomic_DNA"/>
</dbReference>
<accession>A0A7D5Y9E2</accession>
<comment type="pathway">
    <text evidence="4">Quinol/quinone metabolism; menaquinone biosynthesis; menaquinol from 1,4-dihydroxy-2-naphthoate: step 2/2.</text>
</comment>
<evidence type="ECO:0000313" key="5">
    <source>
        <dbReference type="EMBL" id="QLJ99861.1"/>
    </source>
</evidence>
<name>A0A7D5Y9E2_9ACTN</name>
<proteinExistence type="inferred from homology"/>
<dbReference type="GO" id="GO:0043770">
    <property type="term" value="F:demethylmenaquinone methyltransferase activity"/>
    <property type="evidence" value="ECO:0007669"/>
    <property type="project" value="UniProtKB-UniRule"/>
</dbReference>
<gene>
    <name evidence="4" type="primary">menG</name>
    <name evidence="5" type="ORF">HZU44_07145</name>
</gene>
<evidence type="ECO:0000256" key="3">
    <source>
        <dbReference type="ARBA" id="ARBA00022691"/>
    </source>
</evidence>
<dbReference type="PROSITE" id="PS51608">
    <property type="entry name" value="SAM_MT_UBIE"/>
    <property type="match status" value="1"/>
</dbReference>